<dbReference type="Pfam" id="PF02113">
    <property type="entry name" value="Peptidase_S13"/>
    <property type="match status" value="2"/>
</dbReference>
<feature type="region of interest" description="Disordered" evidence="3">
    <location>
        <begin position="52"/>
        <end position="83"/>
    </location>
</feature>
<evidence type="ECO:0000256" key="2">
    <source>
        <dbReference type="ARBA" id="ARBA00022801"/>
    </source>
</evidence>
<dbReference type="PANTHER" id="PTHR30023:SF0">
    <property type="entry name" value="PENICILLIN-SENSITIVE CARBOXYPEPTIDASE A"/>
    <property type="match status" value="1"/>
</dbReference>
<sequence>MAKHRWRLSQSARFLILTLVLAVLAGASAIWGKPVMTAVGLMRPSSASALPSGLYSPTPDAGGPGGNGVVGAATPQPNSSVPADPARVAARIAAIKPAPSGTLGGVAVDLSSGTTLYSRDPGAMLIPASNLKVLTGIALLDAVDAGTRFTTKVVRSDGSSSPGAAASGSTPASGRTPVALTLVGGGDPYLQSVPSTAYPAFASTLNLARSTAAALKKQGVSSVTLGYDASLFSGPDWNPGWSASYADQVTHISALWVDEGMSGGSGARSTTPALQAAQVLAGQLRAAGITVSGTPAATKAGSGDSTVAAVQSATAEDLLKRALLSSDNAATEVLSHQMAIATGKPATFAGAAAALQQHLTRMGAWGSGAVIQDGCGLSRGNRVSATMLERAWRYALRTSRTEPIADLVPVAGVSGSLSARFQSSSEVAGRGLVHAKTGSLTGVSALSGWVRTADGRVVVAALILNNSADPTAAHTWLDSAWSALASCGCTP</sequence>
<feature type="compositionally biased region" description="Low complexity" evidence="3">
    <location>
        <begin position="156"/>
        <end position="174"/>
    </location>
</feature>
<feature type="region of interest" description="Disordered" evidence="3">
    <location>
        <begin position="154"/>
        <end position="178"/>
    </location>
</feature>
<dbReference type="KEGG" id="aji:C0Z10_01905"/>
<comment type="similarity">
    <text evidence="1">Belongs to the peptidase S13 family.</text>
</comment>
<dbReference type="AlphaFoldDB" id="A0A3Q9UCP2"/>
<dbReference type="InterPro" id="IPR000667">
    <property type="entry name" value="Peptidase_S13"/>
</dbReference>
<protein>
    <submittedName>
        <fullName evidence="4">D-alanyl-D-alanine carboxypeptidase/D-alanyl-D-alanine-endopeptidase</fullName>
    </submittedName>
</protein>
<organism evidence="4 5">
    <name type="scientific">Acidipropionibacterium jensenii</name>
    <dbReference type="NCBI Taxonomy" id="1749"/>
    <lineage>
        <taxon>Bacteria</taxon>
        <taxon>Bacillati</taxon>
        <taxon>Actinomycetota</taxon>
        <taxon>Actinomycetes</taxon>
        <taxon>Propionibacteriales</taxon>
        <taxon>Propionibacteriaceae</taxon>
        <taxon>Acidipropionibacterium</taxon>
    </lineage>
</organism>
<evidence type="ECO:0000313" key="4">
    <source>
        <dbReference type="EMBL" id="AZZ38707.1"/>
    </source>
</evidence>
<gene>
    <name evidence="4" type="primary">dacB</name>
    <name evidence="4" type="ORF">C0Z10_01905</name>
</gene>
<proteinExistence type="inferred from homology"/>
<dbReference type="GO" id="GO:0004185">
    <property type="term" value="F:serine-type carboxypeptidase activity"/>
    <property type="evidence" value="ECO:0007669"/>
    <property type="project" value="InterPro"/>
</dbReference>
<evidence type="ECO:0000313" key="5">
    <source>
        <dbReference type="Proteomes" id="UP000285875"/>
    </source>
</evidence>
<dbReference type="GO" id="GO:0000270">
    <property type="term" value="P:peptidoglycan metabolic process"/>
    <property type="evidence" value="ECO:0007669"/>
    <property type="project" value="TreeGrafter"/>
</dbReference>
<dbReference type="NCBIfam" id="TIGR00666">
    <property type="entry name" value="PBP4"/>
    <property type="match status" value="1"/>
</dbReference>
<evidence type="ECO:0000256" key="3">
    <source>
        <dbReference type="SAM" id="MobiDB-lite"/>
    </source>
</evidence>
<evidence type="ECO:0000256" key="1">
    <source>
        <dbReference type="ARBA" id="ARBA00006096"/>
    </source>
</evidence>
<dbReference type="Gene3D" id="3.50.80.20">
    <property type="entry name" value="D-Ala-D-Ala carboxypeptidase C, peptidase S13"/>
    <property type="match status" value="1"/>
</dbReference>
<dbReference type="SUPFAM" id="SSF56601">
    <property type="entry name" value="beta-lactamase/transpeptidase-like"/>
    <property type="match status" value="1"/>
</dbReference>
<dbReference type="Gene3D" id="3.40.710.10">
    <property type="entry name" value="DD-peptidase/beta-lactamase superfamily"/>
    <property type="match status" value="2"/>
</dbReference>
<name>A0A3Q9UCP2_9ACTN</name>
<dbReference type="InterPro" id="IPR012338">
    <property type="entry name" value="Beta-lactam/transpept-like"/>
</dbReference>
<reference evidence="5" key="1">
    <citation type="submission" date="2017-12" db="EMBL/GenBank/DDBJ databases">
        <title>Whole genome sequencing of Acidipropionibacterium jensenii strains JS279 and JS280.</title>
        <authorList>
            <person name="Deptula P."/>
            <person name="Laine P."/>
            <person name="Smolander O.-P."/>
            <person name="Paulin L."/>
            <person name="Auvinen P."/>
            <person name="Varmanen P."/>
        </authorList>
    </citation>
    <scope>NUCLEOTIDE SEQUENCE [LARGE SCALE GENOMIC DNA]</scope>
    <source>
        <strain evidence="5">JS280</strain>
    </source>
</reference>
<keyword evidence="4" id="KW-0645">Protease</keyword>
<keyword evidence="2" id="KW-0378">Hydrolase</keyword>
<dbReference type="Proteomes" id="UP000285875">
    <property type="component" value="Chromosome"/>
</dbReference>
<dbReference type="PANTHER" id="PTHR30023">
    <property type="entry name" value="D-ALANYL-D-ALANINE CARBOXYPEPTIDASE"/>
    <property type="match status" value="1"/>
</dbReference>
<dbReference type="EMBL" id="CP025570">
    <property type="protein sequence ID" value="AZZ38707.1"/>
    <property type="molecule type" value="Genomic_DNA"/>
</dbReference>
<keyword evidence="4" id="KW-0121">Carboxypeptidase</keyword>
<dbReference type="GO" id="GO:0006508">
    <property type="term" value="P:proteolysis"/>
    <property type="evidence" value="ECO:0007669"/>
    <property type="project" value="InterPro"/>
</dbReference>
<dbReference type="PRINTS" id="PR00922">
    <property type="entry name" value="DADACBPTASE3"/>
</dbReference>
<accession>A0A3Q9UCP2</accession>
<feature type="compositionally biased region" description="Low complexity" evidence="3">
    <location>
        <begin position="70"/>
        <end position="83"/>
    </location>
</feature>